<dbReference type="SUPFAM" id="SSF47928">
    <property type="entry name" value="N-terminal domain of the delta subunit of the F1F0-ATP synthase"/>
    <property type="match status" value="1"/>
</dbReference>
<dbReference type="HAMAP" id="MF_01416">
    <property type="entry name" value="ATP_synth_delta_bact"/>
    <property type="match status" value="1"/>
</dbReference>
<accession>A0A1H6FI84</accession>
<comment type="similarity">
    <text evidence="8">Belongs to the ATPase delta chain family.</text>
</comment>
<dbReference type="AlphaFoldDB" id="A0A1H6FI84"/>
<evidence type="ECO:0000256" key="8">
    <source>
        <dbReference type="HAMAP-Rule" id="MF_01416"/>
    </source>
</evidence>
<name>A0A1H6FI84_9GAMM</name>
<gene>
    <name evidence="8 9" type="primary">atpH</name>
    <name evidence="9" type="ORF">MBHS_04616</name>
</gene>
<reference evidence="9 10" key="1">
    <citation type="submission" date="2016-10" db="EMBL/GenBank/DDBJ databases">
        <authorList>
            <person name="de Groot N.N."/>
        </authorList>
    </citation>
    <scope>NUCLEOTIDE SEQUENCE [LARGE SCALE GENOMIC DNA]</scope>
    <source>
        <strain evidence="9">MBHS1</strain>
    </source>
</reference>
<dbReference type="PANTHER" id="PTHR11910">
    <property type="entry name" value="ATP SYNTHASE DELTA CHAIN"/>
    <property type="match status" value="1"/>
</dbReference>
<keyword evidence="8" id="KW-1003">Cell membrane</keyword>
<comment type="subcellular location">
    <subcellularLocation>
        <location evidence="8">Cell membrane</location>
        <topology evidence="8">Peripheral membrane protein</topology>
    </subcellularLocation>
    <subcellularLocation>
        <location evidence="1">Membrane</location>
    </subcellularLocation>
</comment>
<evidence type="ECO:0000256" key="2">
    <source>
        <dbReference type="ARBA" id="ARBA00022448"/>
    </source>
</evidence>
<dbReference type="NCBIfam" id="NF004402">
    <property type="entry name" value="PRK05758.2-2"/>
    <property type="match status" value="1"/>
</dbReference>
<dbReference type="InterPro" id="IPR026015">
    <property type="entry name" value="ATP_synth_OSCP/delta_N_sf"/>
</dbReference>
<evidence type="ECO:0000256" key="6">
    <source>
        <dbReference type="ARBA" id="ARBA00023196"/>
    </source>
</evidence>
<evidence type="ECO:0000313" key="9">
    <source>
        <dbReference type="EMBL" id="SEH08724.1"/>
    </source>
</evidence>
<dbReference type="NCBIfam" id="TIGR01145">
    <property type="entry name" value="ATP_synt_delta"/>
    <property type="match status" value="1"/>
</dbReference>
<evidence type="ECO:0000256" key="4">
    <source>
        <dbReference type="ARBA" id="ARBA00023065"/>
    </source>
</evidence>
<evidence type="ECO:0000313" key="10">
    <source>
        <dbReference type="Proteomes" id="UP000236724"/>
    </source>
</evidence>
<proteinExistence type="inferred from homology"/>
<comment type="function">
    <text evidence="8">This protein is part of the stalk that links CF(0) to CF(1). It either transmits conformational changes from CF(0) to CF(1) or is implicated in proton conduction.</text>
</comment>
<dbReference type="Gene3D" id="1.10.520.20">
    <property type="entry name" value="N-terminal domain of the delta subunit of the F1F0-ATP synthase"/>
    <property type="match status" value="1"/>
</dbReference>
<comment type="function">
    <text evidence="8">F(1)F(0) ATP synthase produces ATP from ADP in the presence of a proton or sodium gradient. F-type ATPases consist of two structural domains, F(1) containing the extramembraneous catalytic core and F(0) containing the membrane proton channel, linked together by a central stalk and a peripheral stalk. During catalysis, ATP synthesis in the catalytic domain of F(1) is coupled via a rotary mechanism of the central stalk subunits to proton translocation.</text>
</comment>
<organism evidence="9 10">
    <name type="scientific">Candidatus Venteria ishoeyi</name>
    <dbReference type="NCBI Taxonomy" id="1899563"/>
    <lineage>
        <taxon>Bacteria</taxon>
        <taxon>Pseudomonadati</taxon>
        <taxon>Pseudomonadota</taxon>
        <taxon>Gammaproteobacteria</taxon>
        <taxon>Thiotrichales</taxon>
        <taxon>Thiotrichaceae</taxon>
        <taxon>Venteria</taxon>
    </lineage>
</organism>
<keyword evidence="3 8" id="KW-0375">Hydrogen ion transport</keyword>
<sequence length="187" mass="21281">MELATLARPYAEALFELAVETDNLTQWSNLIEFLSVVTSSPELEEITRNPQVDKETLLKFLWELCQEGCCQQTELSAEFEKQAENLIQTLVENDRLLAVAEIAKQYELLKAKQEAYVSVEVTSTYAVRAPQKAELIKMLEKRYGKKVNVNITIDRSLMGGWLIRANDQLIDLSVRGRLENMAVELQG</sequence>
<protein>
    <recommendedName>
        <fullName evidence="8">ATP synthase subunit delta</fullName>
    </recommendedName>
    <alternativeName>
        <fullName evidence="8">ATP synthase F(1) sector subunit delta</fullName>
    </alternativeName>
    <alternativeName>
        <fullName evidence="8">F-type ATPase subunit delta</fullName>
        <shortName evidence="8">F-ATPase subunit delta</shortName>
    </alternativeName>
</protein>
<keyword evidence="2 8" id="KW-0813">Transport</keyword>
<dbReference type="InterPro" id="IPR000711">
    <property type="entry name" value="ATPase_OSCP/dsu"/>
</dbReference>
<keyword evidence="6 8" id="KW-0139">CF(1)</keyword>
<keyword evidence="5 8" id="KW-0472">Membrane</keyword>
<evidence type="ECO:0000256" key="7">
    <source>
        <dbReference type="ARBA" id="ARBA00023310"/>
    </source>
</evidence>
<dbReference type="Proteomes" id="UP000236724">
    <property type="component" value="Unassembled WGS sequence"/>
</dbReference>
<dbReference type="OrthoDB" id="9816221at2"/>
<dbReference type="Pfam" id="PF00213">
    <property type="entry name" value="OSCP"/>
    <property type="match status" value="1"/>
</dbReference>
<keyword evidence="7 8" id="KW-0066">ATP synthesis</keyword>
<evidence type="ECO:0000256" key="1">
    <source>
        <dbReference type="ARBA" id="ARBA00004370"/>
    </source>
</evidence>
<evidence type="ECO:0000256" key="5">
    <source>
        <dbReference type="ARBA" id="ARBA00023136"/>
    </source>
</evidence>
<dbReference type="GO" id="GO:0046933">
    <property type="term" value="F:proton-transporting ATP synthase activity, rotational mechanism"/>
    <property type="evidence" value="ECO:0007669"/>
    <property type="project" value="UniProtKB-UniRule"/>
</dbReference>
<dbReference type="GO" id="GO:0005886">
    <property type="term" value="C:plasma membrane"/>
    <property type="evidence" value="ECO:0007669"/>
    <property type="project" value="UniProtKB-SubCell"/>
</dbReference>
<evidence type="ECO:0000256" key="3">
    <source>
        <dbReference type="ARBA" id="ARBA00022781"/>
    </source>
</evidence>
<dbReference type="RefSeq" id="WP_103922241.1">
    <property type="nucleotide sequence ID" value="NZ_FMSV02000556.1"/>
</dbReference>
<dbReference type="PRINTS" id="PR00125">
    <property type="entry name" value="ATPASEDELTA"/>
</dbReference>
<keyword evidence="4 8" id="KW-0406">Ion transport</keyword>
<dbReference type="EMBL" id="FMSV02000556">
    <property type="protein sequence ID" value="SEH08724.1"/>
    <property type="molecule type" value="Genomic_DNA"/>
</dbReference>
<dbReference type="GO" id="GO:0045259">
    <property type="term" value="C:proton-transporting ATP synthase complex"/>
    <property type="evidence" value="ECO:0007669"/>
    <property type="project" value="UniProtKB-KW"/>
</dbReference>
<keyword evidence="10" id="KW-1185">Reference proteome</keyword>